<protein>
    <recommendedName>
        <fullName evidence="5">YibE/F family protein</fullName>
    </recommendedName>
</protein>
<organism evidence="3 4">
    <name type="scientific">Candidatus Magasanikbacteria bacterium RIFCSPHIGHO2_02_FULL_45_10</name>
    <dbReference type="NCBI Taxonomy" id="1798679"/>
    <lineage>
        <taxon>Bacteria</taxon>
        <taxon>Candidatus Magasanikiibacteriota</taxon>
    </lineage>
</organism>
<feature type="chain" id="PRO_5009525648" description="YibE/F family protein" evidence="2">
    <location>
        <begin position="23"/>
        <end position="368"/>
    </location>
</feature>
<proteinExistence type="predicted"/>
<evidence type="ECO:0000256" key="1">
    <source>
        <dbReference type="SAM" id="Phobius"/>
    </source>
</evidence>
<feature type="transmembrane region" description="Helical" evidence="1">
    <location>
        <begin position="194"/>
        <end position="219"/>
    </location>
</feature>
<feature type="signal peptide" evidence="2">
    <location>
        <begin position="1"/>
        <end position="22"/>
    </location>
</feature>
<dbReference type="EMBL" id="MFQA01000007">
    <property type="protein sequence ID" value="OGH69283.1"/>
    <property type="molecule type" value="Genomic_DNA"/>
</dbReference>
<keyword evidence="1" id="KW-1133">Transmembrane helix</keyword>
<feature type="transmembrane region" description="Helical" evidence="1">
    <location>
        <begin position="295"/>
        <end position="319"/>
    </location>
</feature>
<evidence type="ECO:0008006" key="5">
    <source>
        <dbReference type="Google" id="ProtNLM"/>
    </source>
</evidence>
<evidence type="ECO:0000256" key="2">
    <source>
        <dbReference type="SAM" id="SignalP"/>
    </source>
</evidence>
<comment type="caution">
    <text evidence="3">The sequence shown here is derived from an EMBL/GenBank/DDBJ whole genome shotgun (WGS) entry which is preliminary data.</text>
</comment>
<feature type="transmembrane region" description="Helical" evidence="1">
    <location>
        <begin position="339"/>
        <end position="363"/>
    </location>
</feature>
<feature type="transmembrane region" description="Helical" evidence="1">
    <location>
        <begin position="121"/>
        <end position="138"/>
    </location>
</feature>
<keyword evidence="1" id="KW-0812">Transmembrane</keyword>
<gene>
    <name evidence="3" type="ORF">A3D53_00700</name>
</gene>
<keyword evidence="2" id="KW-0732">Signal</keyword>
<dbReference type="PANTHER" id="PTHR41771">
    <property type="entry name" value="MEMBRANE PROTEIN-RELATED"/>
    <property type="match status" value="1"/>
</dbReference>
<name>A0A1F6MCQ7_9BACT</name>
<dbReference type="Pfam" id="PF07907">
    <property type="entry name" value="YibE_F"/>
    <property type="match status" value="1"/>
</dbReference>
<reference evidence="3 4" key="1">
    <citation type="journal article" date="2016" name="Nat. Commun.">
        <title>Thousands of microbial genomes shed light on interconnected biogeochemical processes in an aquifer system.</title>
        <authorList>
            <person name="Anantharaman K."/>
            <person name="Brown C.T."/>
            <person name="Hug L.A."/>
            <person name="Sharon I."/>
            <person name="Castelle C.J."/>
            <person name="Probst A.J."/>
            <person name="Thomas B.C."/>
            <person name="Singh A."/>
            <person name="Wilkins M.J."/>
            <person name="Karaoz U."/>
            <person name="Brodie E.L."/>
            <person name="Williams K.H."/>
            <person name="Hubbard S.S."/>
            <person name="Banfield J.F."/>
        </authorList>
    </citation>
    <scope>NUCLEOTIDE SEQUENCE [LARGE SCALE GENOMIC DNA]</scope>
</reference>
<keyword evidence="1" id="KW-0472">Membrane</keyword>
<accession>A0A1F6MCQ7</accession>
<evidence type="ECO:0000313" key="4">
    <source>
        <dbReference type="Proteomes" id="UP000176413"/>
    </source>
</evidence>
<feature type="transmembrane region" description="Helical" evidence="1">
    <location>
        <begin position="145"/>
        <end position="163"/>
    </location>
</feature>
<feature type="transmembrane region" description="Helical" evidence="1">
    <location>
        <begin position="169"/>
        <end position="187"/>
    </location>
</feature>
<feature type="transmembrane region" description="Helical" evidence="1">
    <location>
        <begin position="239"/>
        <end position="257"/>
    </location>
</feature>
<dbReference type="Proteomes" id="UP000176413">
    <property type="component" value="Unassembled WGS sequence"/>
</dbReference>
<sequence>MAFSKLVLSLGIFLFLPLAVSAQTTDKTIFGDQYYRAHVTAILEESTIDSLDGVLPFQKVELVIDDGDEEGKKIIIDHGNLFSITTEQKVSVGDRVILTKPAESPKEDFYYITDKYRTRRLVYLIGFFFLLAIFFGRLKGLTGLLGLALSVVIIFYGMTPAILKGYDPLLVAVLGCLAITFVSLYLSHGFNKRISIAVLSTALTLGVAYILDLAFVNFAGLSGTGTEEAFYLQFAAQTINMRGLLLAGILLGVMGVLDDITTAQSAAVDELHQANPALSFIELYKRGLSVGREHIASLINTLVLAYVGVSFPLILLFTLNKPQPLWLTLNSNFIAEEVVRTLVGSSALIIAVPVTTFFAAYFFSRKNS</sequence>
<evidence type="ECO:0000313" key="3">
    <source>
        <dbReference type="EMBL" id="OGH69283.1"/>
    </source>
</evidence>
<dbReference type="AlphaFoldDB" id="A0A1F6MCQ7"/>
<dbReference type="PANTHER" id="PTHR41771:SF1">
    <property type="entry name" value="MEMBRANE PROTEIN"/>
    <property type="match status" value="1"/>
</dbReference>
<dbReference type="InterPro" id="IPR012507">
    <property type="entry name" value="YibE_F"/>
</dbReference>